<gene>
    <name evidence="2" type="ORF">GEV02_14310</name>
</gene>
<dbReference type="PANTHER" id="PTHR37512:SF1">
    <property type="entry name" value="NADR_TTD14 AAA DOMAIN-CONTAINING PROTEIN"/>
    <property type="match status" value="1"/>
</dbReference>
<dbReference type="AlphaFoldDB" id="A0A6A7N2T7"/>
<protein>
    <submittedName>
        <fullName evidence="2">AAA family ATPase</fullName>
    </submittedName>
</protein>
<evidence type="ECO:0000313" key="3">
    <source>
        <dbReference type="Proteomes" id="UP000440498"/>
    </source>
</evidence>
<dbReference type="InterPro" id="IPR027417">
    <property type="entry name" value="P-loop_NTPase"/>
</dbReference>
<dbReference type="InterPro" id="IPR052735">
    <property type="entry name" value="NAD_biosynth-regulator"/>
</dbReference>
<dbReference type="Proteomes" id="UP000440498">
    <property type="component" value="Unassembled WGS sequence"/>
</dbReference>
<evidence type="ECO:0000259" key="1">
    <source>
        <dbReference type="Pfam" id="PF13521"/>
    </source>
</evidence>
<reference evidence="2 3" key="1">
    <citation type="submission" date="2019-10" db="EMBL/GenBank/DDBJ databases">
        <title>Two novel species isolated from a subtropical stream in China.</title>
        <authorList>
            <person name="Lu H."/>
        </authorList>
    </citation>
    <scope>NUCLEOTIDE SEQUENCE [LARGE SCALE GENOMIC DNA]</scope>
    <source>
        <strain evidence="2 3">FT29W</strain>
    </source>
</reference>
<sequence length="173" mass="19316">MSAAPLRVAVLGTTSSGKSTLAAALAEHYQTLWVPEYLREFVDTEERVPVAEDQFHIAATQRDREDAAAPRAHQYLFCDTAPLMTLVYGRHYFGGFDQQLGALAASHRQDYAITLVTAPDIPWVEEGLHRESEEVSVIIDRMLLDELAARGIPYLLVSGDPAERLSQVERHLR</sequence>
<dbReference type="PANTHER" id="PTHR37512">
    <property type="entry name" value="TRIFUNCTIONAL NAD BIOSYNTHESIS/REGULATOR PROTEIN NADR"/>
    <property type="match status" value="1"/>
</dbReference>
<evidence type="ECO:0000313" key="2">
    <source>
        <dbReference type="EMBL" id="MQA39325.1"/>
    </source>
</evidence>
<keyword evidence="3" id="KW-1185">Reference proteome</keyword>
<dbReference type="InterPro" id="IPR038727">
    <property type="entry name" value="NadR/Ttd14_AAA_dom"/>
</dbReference>
<comment type="caution">
    <text evidence="2">The sequence shown here is derived from an EMBL/GenBank/DDBJ whole genome shotgun (WGS) entry which is preliminary data.</text>
</comment>
<dbReference type="Gene3D" id="3.40.50.300">
    <property type="entry name" value="P-loop containing nucleotide triphosphate hydrolases"/>
    <property type="match status" value="1"/>
</dbReference>
<accession>A0A6A7N2T7</accession>
<dbReference type="EMBL" id="WHUG01000005">
    <property type="protein sequence ID" value="MQA39325.1"/>
    <property type="molecule type" value="Genomic_DNA"/>
</dbReference>
<dbReference type="Pfam" id="PF13521">
    <property type="entry name" value="AAA_28"/>
    <property type="match status" value="1"/>
</dbReference>
<proteinExistence type="predicted"/>
<feature type="domain" description="NadR/Ttd14 AAA" evidence="1">
    <location>
        <begin position="7"/>
        <end position="164"/>
    </location>
</feature>
<dbReference type="SUPFAM" id="SSF52540">
    <property type="entry name" value="P-loop containing nucleoside triphosphate hydrolases"/>
    <property type="match status" value="1"/>
</dbReference>
<name>A0A6A7N2T7_9BURK</name>
<dbReference type="RefSeq" id="WP_152838656.1">
    <property type="nucleotide sequence ID" value="NZ_WHUG01000005.1"/>
</dbReference>
<organism evidence="2 3">
    <name type="scientific">Rugamonas aquatica</name>
    <dbReference type="NCBI Taxonomy" id="2743357"/>
    <lineage>
        <taxon>Bacteria</taxon>
        <taxon>Pseudomonadati</taxon>
        <taxon>Pseudomonadota</taxon>
        <taxon>Betaproteobacteria</taxon>
        <taxon>Burkholderiales</taxon>
        <taxon>Oxalobacteraceae</taxon>
        <taxon>Telluria group</taxon>
        <taxon>Rugamonas</taxon>
    </lineage>
</organism>